<keyword evidence="4" id="KW-1185">Reference proteome</keyword>
<evidence type="ECO:0000256" key="1">
    <source>
        <dbReference type="SAM" id="Phobius"/>
    </source>
</evidence>
<feature type="domain" description="PiggyBac transposable element-derived protein" evidence="2">
    <location>
        <begin position="11"/>
        <end position="64"/>
    </location>
</feature>
<protein>
    <submittedName>
        <fullName evidence="3">PiggyBac transposable element-derived 3-like protein</fullName>
    </submittedName>
</protein>
<name>A0AAV3YDR3_9GAST</name>
<organism evidence="3 4">
    <name type="scientific">Plakobranchus ocellatus</name>
    <dbReference type="NCBI Taxonomy" id="259542"/>
    <lineage>
        <taxon>Eukaryota</taxon>
        <taxon>Metazoa</taxon>
        <taxon>Spiralia</taxon>
        <taxon>Lophotrochozoa</taxon>
        <taxon>Mollusca</taxon>
        <taxon>Gastropoda</taxon>
        <taxon>Heterobranchia</taxon>
        <taxon>Euthyneura</taxon>
        <taxon>Panpulmonata</taxon>
        <taxon>Sacoglossa</taxon>
        <taxon>Placobranchoidea</taxon>
        <taxon>Plakobranchidae</taxon>
        <taxon>Plakobranchus</taxon>
    </lineage>
</organism>
<sequence length="80" mass="9338">MHDNNDVDESSPKPKPEAVKYCNKTKDTVDTLDHMRYSISTIRKTRRWPMLIFYNLLDTVAIAAFVSYKEIFQDGKLVIN</sequence>
<dbReference type="Pfam" id="PF13843">
    <property type="entry name" value="DDE_Tnp_1_7"/>
    <property type="match status" value="1"/>
</dbReference>
<keyword evidence="1" id="KW-0472">Membrane</keyword>
<feature type="transmembrane region" description="Helical" evidence="1">
    <location>
        <begin position="48"/>
        <end position="68"/>
    </location>
</feature>
<reference evidence="3 4" key="1">
    <citation type="journal article" date="2021" name="Elife">
        <title>Chloroplast acquisition without the gene transfer in kleptoplastic sea slugs, Plakobranchus ocellatus.</title>
        <authorList>
            <person name="Maeda T."/>
            <person name="Takahashi S."/>
            <person name="Yoshida T."/>
            <person name="Shimamura S."/>
            <person name="Takaki Y."/>
            <person name="Nagai Y."/>
            <person name="Toyoda A."/>
            <person name="Suzuki Y."/>
            <person name="Arimoto A."/>
            <person name="Ishii H."/>
            <person name="Satoh N."/>
            <person name="Nishiyama T."/>
            <person name="Hasebe M."/>
            <person name="Maruyama T."/>
            <person name="Minagawa J."/>
            <person name="Obokata J."/>
            <person name="Shigenobu S."/>
        </authorList>
    </citation>
    <scope>NUCLEOTIDE SEQUENCE [LARGE SCALE GENOMIC DNA]</scope>
</reference>
<evidence type="ECO:0000313" key="3">
    <source>
        <dbReference type="EMBL" id="GFN85445.1"/>
    </source>
</evidence>
<keyword evidence="1" id="KW-0812">Transmembrane</keyword>
<evidence type="ECO:0000259" key="2">
    <source>
        <dbReference type="Pfam" id="PF13843"/>
    </source>
</evidence>
<dbReference type="InterPro" id="IPR029526">
    <property type="entry name" value="PGBD"/>
</dbReference>
<gene>
    <name evidence="3" type="ORF">PoB_001195100</name>
</gene>
<dbReference type="AlphaFoldDB" id="A0AAV3YDR3"/>
<keyword evidence="1" id="KW-1133">Transmembrane helix</keyword>
<dbReference type="EMBL" id="BLXT01001414">
    <property type="protein sequence ID" value="GFN85445.1"/>
    <property type="molecule type" value="Genomic_DNA"/>
</dbReference>
<proteinExistence type="predicted"/>
<dbReference type="Proteomes" id="UP000735302">
    <property type="component" value="Unassembled WGS sequence"/>
</dbReference>
<dbReference type="PANTHER" id="PTHR46599:SF6">
    <property type="entry name" value="DUAL SPECIFICITY PHOSPHATASE 26"/>
    <property type="match status" value="1"/>
</dbReference>
<accession>A0AAV3YDR3</accession>
<comment type="caution">
    <text evidence="3">The sequence shown here is derived from an EMBL/GenBank/DDBJ whole genome shotgun (WGS) entry which is preliminary data.</text>
</comment>
<dbReference type="PANTHER" id="PTHR46599">
    <property type="entry name" value="PIGGYBAC TRANSPOSABLE ELEMENT-DERIVED PROTEIN 4"/>
    <property type="match status" value="1"/>
</dbReference>
<evidence type="ECO:0000313" key="4">
    <source>
        <dbReference type="Proteomes" id="UP000735302"/>
    </source>
</evidence>